<name>A0A1H2AHI5_MUCMA</name>
<keyword evidence="1" id="KW-1133">Transmembrane helix</keyword>
<keyword evidence="1" id="KW-0472">Membrane</keyword>
<protein>
    <submittedName>
        <fullName evidence="2">Uncharacterized protein</fullName>
    </submittedName>
</protein>
<gene>
    <name evidence="2" type="ORF">SAMN05216490_3541</name>
</gene>
<accession>A0A1H2AHI5</accession>
<dbReference type="EMBL" id="LT629740">
    <property type="protein sequence ID" value="SDT45431.1"/>
    <property type="molecule type" value="Genomic_DNA"/>
</dbReference>
<evidence type="ECO:0000313" key="2">
    <source>
        <dbReference type="EMBL" id="SDT45431.1"/>
    </source>
</evidence>
<reference evidence="2 3" key="1">
    <citation type="submission" date="2016-10" db="EMBL/GenBank/DDBJ databases">
        <authorList>
            <person name="de Groot N.N."/>
        </authorList>
    </citation>
    <scope>NUCLEOTIDE SEQUENCE [LARGE SCALE GENOMIC DNA]</scope>
    <source>
        <strain evidence="2 3">MP1X4</strain>
    </source>
</reference>
<evidence type="ECO:0000313" key="3">
    <source>
        <dbReference type="Proteomes" id="UP000199679"/>
    </source>
</evidence>
<feature type="transmembrane region" description="Helical" evidence="1">
    <location>
        <begin position="41"/>
        <end position="65"/>
    </location>
</feature>
<dbReference type="Proteomes" id="UP000199679">
    <property type="component" value="Chromosome I"/>
</dbReference>
<dbReference type="AlphaFoldDB" id="A0A1H2AHI5"/>
<sequence>MEITNQKDELKRVKTALFLNLLPTGFGLYELIASMNSGTTWRIVCAAVGFGGMLLLSIFVFARLLKLQKAEKILL</sequence>
<dbReference type="RefSeq" id="WP_091375841.1">
    <property type="nucleotide sequence ID" value="NZ_LT629740.1"/>
</dbReference>
<dbReference type="STRING" id="652787.SAMN05216490_3541"/>
<evidence type="ECO:0000256" key="1">
    <source>
        <dbReference type="SAM" id="Phobius"/>
    </source>
</evidence>
<keyword evidence="1" id="KW-0812">Transmembrane</keyword>
<organism evidence="2 3">
    <name type="scientific">Mucilaginibacter mallensis</name>
    <dbReference type="NCBI Taxonomy" id="652787"/>
    <lineage>
        <taxon>Bacteria</taxon>
        <taxon>Pseudomonadati</taxon>
        <taxon>Bacteroidota</taxon>
        <taxon>Sphingobacteriia</taxon>
        <taxon>Sphingobacteriales</taxon>
        <taxon>Sphingobacteriaceae</taxon>
        <taxon>Mucilaginibacter</taxon>
    </lineage>
</organism>
<proteinExistence type="predicted"/>
<keyword evidence="3" id="KW-1185">Reference proteome</keyword>
<feature type="transmembrane region" description="Helical" evidence="1">
    <location>
        <begin position="16"/>
        <end position="35"/>
    </location>
</feature>